<name>A0A6X6UV86_SALET</name>
<evidence type="ECO:0000313" key="19">
    <source>
        <dbReference type="EMBL" id="HAB5953205.1"/>
    </source>
</evidence>
<evidence type="ECO:0000313" key="18">
    <source>
        <dbReference type="EMBL" id="HAB5737758.1"/>
    </source>
</evidence>
<evidence type="ECO:0000313" key="7">
    <source>
        <dbReference type="EMBL" id="HAB2427682.1"/>
    </source>
</evidence>
<organism evidence="1">
    <name type="scientific">Salmonella enterica I</name>
    <dbReference type="NCBI Taxonomy" id="59201"/>
    <lineage>
        <taxon>Bacteria</taxon>
        <taxon>Pseudomonadati</taxon>
        <taxon>Pseudomonadota</taxon>
        <taxon>Gammaproteobacteria</taxon>
        <taxon>Enterobacterales</taxon>
        <taxon>Enterobacteriaceae</taxon>
        <taxon>Salmonella</taxon>
    </lineage>
</organism>
<sequence>MPDGAGAYPAYKQYLPVGRIRCSRRYPAVTKQYPSVGRIRRFTSPSGSHKTVPVRRPDKMLRVAIRQSDERYQDTSNWFIRRINWFGSSSVPRSANSA</sequence>
<dbReference type="EMBL" id="DAAHBR010000001">
    <property type="protein sequence ID" value="HAB5588971.1"/>
    <property type="molecule type" value="Genomic_DNA"/>
</dbReference>
<dbReference type="EMBL" id="DAAGOG010000002">
    <property type="protein sequence ID" value="HAB3876566.1"/>
    <property type="molecule type" value="Genomic_DNA"/>
</dbReference>
<dbReference type="EMBL" id="DAAGOY010000002">
    <property type="protein sequence ID" value="HAB3958660.1"/>
    <property type="molecule type" value="Genomic_DNA"/>
</dbReference>
<evidence type="ECO:0000313" key="21">
    <source>
        <dbReference type="EMBL" id="HAE1260432.1"/>
    </source>
</evidence>
<dbReference type="EMBL" id="DAAGOD010000007">
    <property type="protein sequence ID" value="HAB3864711.1"/>
    <property type="molecule type" value="Genomic_DNA"/>
</dbReference>
<dbReference type="EMBL" id="DAAHBM010000003">
    <property type="protein sequence ID" value="HAB5427749.1"/>
    <property type="molecule type" value="Genomic_DNA"/>
</dbReference>
<evidence type="ECO:0000313" key="6">
    <source>
        <dbReference type="EMBL" id="HAB2339218.1"/>
    </source>
</evidence>
<evidence type="ECO:0000313" key="3">
    <source>
        <dbReference type="EMBL" id="HAB1524091.1"/>
    </source>
</evidence>
<evidence type="ECO:0000313" key="20">
    <source>
        <dbReference type="EMBL" id="HAB6271613.1"/>
    </source>
</evidence>
<dbReference type="EMBL" id="DAAGOA010000002">
    <property type="protein sequence ID" value="HAB3845494.1"/>
    <property type="molecule type" value="Genomic_DNA"/>
</dbReference>
<dbReference type="EMBL" id="DAAQYL010000007">
    <property type="protein sequence ID" value="HAE1396981.1"/>
    <property type="molecule type" value="Genomic_DNA"/>
</dbReference>
<dbReference type="AlphaFoldDB" id="A0A6X6UV86"/>
<reference evidence="1" key="1">
    <citation type="journal article" date="2018" name="Genome Biol.">
        <title>SKESA: strategic k-mer extension for scrupulous assemblies.</title>
        <authorList>
            <person name="Souvorov A."/>
            <person name="Agarwala R."/>
            <person name="Lipman D.J."/>
        </authorList>
    </citation>
    <scope>NUCLEOTIDE SEQUENCE</scope>
    <source>
        <strain evidence="1">Salmonella enterica</strain>
    </source>
</reference>
<dbReference type="EMBL" id="DAAHEC010000003">
    <property type="protein sequence ID" value="HAB5737758.1"/>
    <property type="molecule type" value="Genomic_DNA"/>
</dbReference>
<dbReference type="EMBL" id="DAAGAV010000019">
    <property type="protein sequence ID" value="HAB2308789.1"/>
    <property type="molecule type" value="Genomic_DNA"/>
</dbReference>
<accession>A0A6X6UV86</accession>
<dbReference type="EMBL" id="DAAGBF010000007">
    <property type="protein sequence ID" value="HAB2339218.1"/>
    <property type="molecule type" value="Genomic_DNA"/>
</dbReference>
<dbReference type="EMBL" id="DAAGOH010000004">
    <property type="protein sequence ID" value="HAB3886761.1"/>
    <property type="molecule type" value="Genomic_DNA"/>
</dbReference>
<dbReference type="EMBL" id="DAAFXL010000002">
    <property type="protein sequence ID" value="HAB1903468.1"/>
    <property type="molecule type" value="Genomic_DNA"/>
</dbReference>
<evidence type="ECO:0000313" key="12">
    <source>
        <dbReference type="EMBL" id="HAB3958660.1"/>
    </source>
</evidence>
<evidence type="ECO:0000313" key="22">
    <source>
        <dbReference type="EMBL" id="HAE1396981.1"/>
    </source>
</evidence>
<evidence type="ECO:0000313" key="9">
    <source>
        <dbReference type="EMBL" id="HAB3864711.1"/>
    </source>
</evidence>
<evidence type="ECO:0000313" key="14">
    <source>
        <dbReference type="EMBL" id="HAB5113916.1"/>
    </source>
</evidence>
<dbReference type="EMBL" id="DAAQXI010000052">
    <property type="protein sequence ID" value="HAE1260432.1"/>
    <property type="molecule type" value="Genomic_DNA"/>
</dbReference>
<protein>
    <submittedName>
        <fullName evidence="1">Uncharacterized protein</fullName>
    </submittedName>
</protein>
<evidence type="ECO:0000313" key="13">
    <source>
        <dbReference type="EMBL" id="HAB3981137.1"/>
    </source>
</evidence>
<evidence type="ECO:0000313" key="16">
    <source>
        <dbReference type="EMBL" id="HAB5427749.1"/>
    </source>
</evidence>
<evidence type="ECO:0000313" key="2">
    <source>
        <dbReference type="EMBL" id="HAB1046014.1"/>
    </source>
</evidence>
<dbReference type="EMBL" id="DAAFPU010000026">
    <property type="protein sequence ID" value="HAB0989583.1"/>
    <property type="molecule type" value="Genomic_DNA"/>
</dbReference>
<dbReference type="EMBL" id="DAAHIP010000003">
    <property type="protein sequence ID" value="HAB6271613.1"/>
    <property type="molecule type" value="Genomic_DNA"/>
</dbReference>
<evidence type="ECO:0000313" key="15">
    <source>
        <dbReference type="EMBL" id="HAB5412953.1"/>
    </source>
</evidence>
<dbReference type="EMBL" id="DAAFQC010000002">
    <property type="protein sequence ID" value="HAB1046014.1"/>
    <property type="molecule type" value="Genomic_DNA"/>
</dbReference>
<dbReference type="EMBL" id="DAAHBI010000001">
    <property type="protein sequence ID" value="HAB5412953.1"/>
    <property type="molecule type" value="Genomic_DNA"/>
</dbReference>
<reference evidence="1" key="2">
    <citation type="submission" date="2019-10" db="EMBL/GenBank/DDBJ databases">
        <authorList>
            <consortium name="NCBI Pathogen Detection Project"/>
        </authorList>
    </citation>
    <scope>NUCLEOTIDE SEQUENCE</scope>
    <source>
        <strain evidence="1">Salmonella enterica</strain>
    </source>
</reference>
<evidence type="ECO:0000313" key="10">
    <source>
        <dbReference type="EMBL" id="HAB3876566.1"/>
    </source>
</evidence>
<dbReference type="EMBL" id="DAAHFY010000003">
    <property type="protein sequence ID" value="HAB5953205.1"/>
    <property type="molecule type" value="Genomic_DNA"/>
</dbReference>
<dbReference type="EMBL" id="DAAGPD010000002">
    <property type="protein sequence ID" value="HAB3981137.1"/>
    <property type="molecule type" value="Genomic_DNA"/>
</dbReference>
<evidence type="ECO:0000313" key="11">
    <source>
        <dbReference type="EMBL" id="HAB3886761.1"/>
    </source>
</evidence>
<evidence type="ECO:0000313" key="5">
    <source>
        <dbReference type="EMBL" id="HAB2308789.1"/>
    </source>
</evidence>
<dbReference type="EMBL" id="DAAGYV010000003">
    <property type="protein sequence ID" value="HAB5113916.1"/>
    <property type="molecule type" value="Genomic_DNA"/>
</dbReference>
<evidence type="ECO:0000313" key="4">
    <source>
        <dbReference type="EMBL" id="HAB1903468.1"/>
    </source>
</evidence>
<dbReference type="EMBL" id="DAAGBX010000004">
    <property type="protein sequence ID" value="HAB2427682.1"/>
    <property type="molecule type" value="Genomic_DNA"/>
</dbReference>
<dbReference type="EMBL" id="DAAFUI010000015">
    <property type="protein sequence ID" value="HAB1524091.1"/>
    <property type="molecule type" value="Genomic_DNA"/>
</dbReference>
<comment type="caution">
    <text evidence="1">The sequence shown here is derived from an EMBL/GenBank/DDBJ whole genome shotgun (WGS) entry which is preliminary data.</text>
</comment>
<evidence type="ECO:0000313" key="8">
    <source>
        <dbReference type="EMBL" id="HAB3845494.1"/>
    </source>
</evidence>
<gene>
    <name evidence="22" type="ORF">G2946_02710</name>
    <name evidence="21" type="ORF">G2949_11350</name>
    <name evidence="1" type="ORF">GB000_11290</name>
    <name evidence="4" type="ORF">GB058_01590</name>
    <name evidence="17" type="ORF">GB140_00305</name>
    <name evidence="15" type="ORF">GB197_00205</name>
    <name evidence="16" type="ORF">GB225_06610</name>
    <name evidence="7" type="ORF">GB245_04035</name>
    <name evidence="6" type="ORF">GB336_13720</name>
    <name evidence="12" type="ORF">GB387_04715</name>
    <name evidence="3" type="ORF">GB407_05925</name>
    <name evidence="9" type="ORF">GB443_10590</name>
    <name evidence="14" type="ORF">GB530_02540</name>
    <name evidence="8" type="ORF">GBV38_03985</name>
    <name evidence="19" type="ORF">GBV52_08195</name>
    <name evidence="5" type="ORF">GBV65_17385</name>
    <name evidence="10" type="ORF">GBV69_02085</name>
    <name evidence="11" type="ORF">GBW17_07850</name>
    <name evidence="2" type="ORF">GBW39_04200</name>
    <name evidence="18" type="ORF">GBW51_07740</name>
    <name evidence="20" type="ORF">GBX03_07205</name>
    <name evidence="13" type="ORF">GBY31_04385</name>
</gene>
<proteinExistence type="predicted"/>
<evidence type="ECO:0000313" key="17">
    <source>
        <dbReference type="EMBL" id="HAB5588971.1"/>
    </source>
</evidence>
<evidence type="ECO:0000313" key="1">
    <source>
        <dbReference type="EMBL" id="HAB0989583.1"/>
    </source>
</evidence>